<organism evidence="15 16">
    <name type="scientific">Ceraceosorus guamensis</name>
    <dbReference type="NCBI Taxonomy" id="1522189"/>
    <lineage>
        <taxon>Eukaryota</taxon>
        <taxon>Fungi</taxon>
        <taxon>Dikarya</taxon>
        <taxon>Basidiomycota</taxon>
        <taxon>Ustilaginomycotina</taxon>
        <taxon>Exobasidiomycetes</taxon>
        <taxon>Ceraceosorales</taxon>
        <taxon>Ceraceosoraceae</taxon>
        <taxon>Ceraceosorus</taxon>
    </lineage>
</organism>
<dbReference type="PANTHER" id="PTHR17490:SF16">
    <property type="entry name" value="THREONYLCARBAMOYL-AMP SYNTHASE"/>
    <property type="match status" value="1"/>
</dbReference>
<keyword evidence="6" id="KW-0808">Transferase</keyword>
<evidence type="ECO:0000256" key="7">
    <source>
        <dbReference type="ARBA" id="ARBA00022694"/>
    </source>
</evidence>
<dbReference type="Proteomes" id="UP000245783">
    <property type="component" value="Unassembled WGS sequence"/>
</dbReference>
<proteinExistence type="inferred from homology"/>
<keyword evidence="5" id="KW-0963">Cytoplasm</keyword>
<dbReference type="GO" id="GO:0005524">
    <property type="term" value="F:ATP binding"/>
    <property type="evidence" value="ECO:0007669"/>
    <property type="project" value="UniProtKB-KW"/>
</dbReference>
<keyword evidence="9" id="KW-0547">Nucleotide-binding</keyword>
<gene>
    <name evidence="15" type="ORF">IE81DRAFT_289887</name>
</gene>
<evidence type="ECO:0000256" key="9">
    <source>
        <dbReference type="ARBA" id="ARBA00022741"/>
    </source>
</evidence>
<evidence type="ECO:0000313" key="16">
    <source>
        <dbReference type="Proteomes" id="UP000245783"/>
    </source>
</evidence>
<dbReference type="Gene3D" id="3.90.870.10">
    <property type="entry name" value="DHBP synthase"/>
    <property type="match status" value="1"/>
</dbReference>
<dbReference type="InterPro" id="IPR050156">
    <property type="entry name" value="TC-AMP_synthase_SUA5"/>
</dbReference>
<dbReference type="GO" id="GO:0061710">
    <property type="term" value="F:L-threonylcarbamoyladenylate synthase"/>
    <property type="evidence" value="ECO:0007669"/>
    <property type="project" value="UniProtKB-EC"/>
</dbReference>
<dbReference type="InParanoid" id="A0A316W0N3"/>
<comment type="catalytic activity">
    <reaction evidence="12">
        <text>L-threonine + hydrogencarbonate + ATP = L-threonylcarbamoyladenylate + diphosphate + H2O</text>
        <dbReference type="Rhea" id="RHEA:36407"/>
        <dbReference type="ChEBI" id="CHEBI:15377"/>
        <dbReference type="ChEBI" id="CHEBI:17544"/>
        <dbReference type="ChEBI" id="CHEBI:30616"/>
        <dbReference type="ChEBI" id="CHEBI:33019"/>
        <dbReference type="ChEBI" id="CHEBI:57926"/>
        <dbReference type="ChEBI" id="CHEBI:73682"/>
        <dbReference type="EC" id="2.7.7.87"/>
    </reaction>
</comment>
<evidence type="ECO:0000256" key="11">
    <source>
        <dbReference type="ARBA" id="ARBA00029774"/>
    </source>
</evidence>
<feature type="domain" description="YrdC-like" evidence="14">
    <location>
        <begin position="58"/>
        <end position="247"/>
    </location>
</feature>
<evidence type="ECO:0000313" key="15">
    <source>
        <dbReference type="EMBL" id="PWN42658.1"/>
    </source>
</evidence>
<dbReference type="PROSITE" id="PS51163">
    <property type="entry name" value="YRDC"/>
    <property type="match status" value="1"/>
</dbReference>
<keyword evidence="7" id="KW-0819">tRNA processing</keyword>
<keyword evidence="10" id="KW-0067">ATP-binding</keyword>
<dbReference type="GO" id="GO:0006450">
    <property type="term" value="P:regulation of translational fidelity"/>
    <property type="evidence" value="ECO:0007669"/>
    <property type="project" value="TreeGrafter"/>
</dbReference>
<dbReference type="GO" id="GO:0005737">
    <property type="term" value="C:cytoplasm"/>
    <property type="evidence" value="ECO:0007669"/>
    <property type="project" value="UniProtKB-SubCell"/>
</dbReference>
<feature type="region of interest" description="Disordered" evidence="13">
    <location>
        <begin position="1"/>
        <end position="35"/>
    </location>
</feature>
<dbReference type="InterPro" id="IPR006070">
    <property type="entry name" value="Sua5-like_dom"/>
</dbReference>
<reference evidence="15 16" key="1">
    <citation type="journal article" date="2018" name="Mol. Biol. Evol.">
        <title>Broad Genomic Sampling Reveals a Smut Pathogenic Ancestry of the Fungal Clade Ustilaginomycotina.</title>
        <authorList>
            <person name="Kijpornyongpan T."/>
            <person name="Mondo S.J."/>
            <person name="Barry K."/>
            <person name="Sandor L."/>
            <person name="Lee J."/>
            <person name="Lipzen A."/>
            <person name="Pangilinan J."/>
            <person name="LaButti K."/>
            <person name="Hainaut M."/>
            <person name="Henrissat B."/>
            <person name="Grigoriev I.V."/>
            <person name="Spatafora J.W."/>
            <person name="Aime M.C."/>
        </authorList>
    </citation>
    <scope>NUCLEOTIDE SEQUENCE [LARGE SCALE GENOMIC DNA]</scope>
    <source>
        <strain evidence="15 16">MCA 4658</strain>
    </source>
</reference>
<evidence type="ECO:0000256" key="12">
    <source>
        <dbReference type="ARBA" id="ARBA00048366"/>
    </source>
</evidence>
<comment type="subcellular location">
    <subcellularLocation>
        <location evidence="1">Cytoplasm</location>
    </subcellularLocation>
</comment>
<dbReference type="AlphaFoldDB" id="A0A316W0N3"/>
<evidence type="ECO:0000256" key="5">
    <source>
        <dbReference type="ARBA" id="ARBA00022490"/>
    </source>
</evidence>
<evidence type="ECO:0000256" key="6">
    <source>
        <dbReference type="ARBA" id="ARBA00022679"/>
    </source>
</evidence>
<accession>A0A316W0N3</accession>
<evidence type="ECO:0000256" key="13">
    <source>
        <dbReference type="SAM" id="MobiDB-lite"/>
    </source>
</evidence>
<evidence type="ECO:0000256" key="2">
    <source>
        <dbReference type="ARBA" id="ARBA00007663"/>
    </source>
</evidence>
<dbReference type="InterPro" id="IPR017945">
    <property type="entry name" value="DHBP_synth_RibB-like_a/b_dom"/>
</dbReference>
<protein>
    <recommendedName>
        <fullName evidence="4">Threonylcarbamoyl-AMP synthase</fullName>
        <ecNumber evidence="3">2.7.7.87</ecNumber>
    </recommendedName>
    <alternativeName>
        <fullName evidence="11">L-threonylcarbamoyladenylate synthase</fullName>
    </alternativeName>
</protein>
<dbReference type="GeneID" id="37033700"/>
<comment type="similarity">
    <text evidence="2">Belongs to the SUA5 family.</text>
</comment>
<sequence>MAEAGSSAKRGPEVRANGLPAGPESDTLQACVRDDSGYPSRRFQTRLLPALGTLVERSASVSTASKALRTGHAVAFPTETVYGLGASALSSSAVLKIFAAKGRPADNPLIVHISDLPMLSSIVDPDWRPSEAYQALFKLWPAPMTLLCPAKKDLPREVTAGHSTVGVRIPQHELARELIRAAGVPLAAPSANASGRPSPTLAAHVISSRGRVPFILDGGPCTLGLESTVIDGITSTSELRILRPGGLSAESIQQCLGSADLSDKLEVKIYGQQSTGAKAMEFEEQMLLNPTTPGMKYRHYSPDARVVLIRATKSAGTRNPASTSSHLGALLEAQLERSGAAQGGDEAQVDIGVMSLDSSLLSTSIDALCVASRSTLTDSSSVPEAQRSHLRRPIALRTKVFIHRFSLGSIRDPHEAASRLFQGLRVLDETGCDVILVESVTEQGIGLAIMNRLNKAAGEVVEIDL</sequence>
<dbReference type="EC" id="2.7.7.87" evidence="3"/>
<dbReference type="RefSeq" id="XP_025369818.1">
    <property type="nucleotide sequence ID" value="XM_025511830.1"/>
</dbReference>
<evidence type="ECO:0000256" key="4">
    <source>
        <dbReference type="ARBA" id="ARBA00015492"/>
    </source>
</evidence>
<evidence type="ECO:0000256" key="8">
    <source>
        <dbReference type="ARBA" id="ARBA00022695"/>
    </source>
</evidence>
<dbReference type="OrthoDB" id="412787at2759"/>
<dbReference type="FunCoup" id="A0A316W0N3">
    <property type="interactions" value="189"/>
</dbReference>
<keyword evidence="8" id="KW-0548">Nucleotidyltransferase</keyword>
<keyword evidence="16" id="KW-1185">Reference proteome</keyword>
<dbReference type="NCBIfam" id="TIGR00057">
    <property type="entry name" value="L-threonylcarbamoyladenylate synthase"/>
    <property type="match status" value="1"/>
</dbReference>
<evidence type="ECO:0000259" key="14">
    <source>
        <dbReference type="PROSITE" id="PS51163"/>
    </source>
</evidence>
<evidence type="ECO:0000256" key="3">
    <source>
        <dbReference type="ARBA" id="ARBA00012584"/>
    </source>
</evidence>
<dbReference type="Pfam" id="PF03481">
    <property type="entry name" value="Sua5_C"/>
    <property type="match status" value="1"/>
</dbReference>
<dbReference type="SUPFAM" id="SSF55821">
    <property type="entry name" value="YrdC/RibB"/>
    <property type="match status" value="1"/>
</dbReference>
<dbReference type="InterPro" id="IPR038385">
    <property type="entry name" value="Sua5/YwlC_C"/>
</dbReference>
<evidence type="ECO:0000256" key="10">
    <source>
        <dbReference type="ARBA" id="ARBA00022840"/>
    </source>
</evidence>
<dbReference type="InterPro" id="IPR005145">
    <property type="entry name" value="Sua5_C"/>
</dbReference>
<dbReference type="GO" id="GO:0000049">
    <property type="term" value="F:tRNA binding"/>
    <property type="evidence" value="ECO:0007669"/>
    <property type="project" value="TreeGrafter"/>
</dbReference>
<dbReference type="PANTHER" id="PTHR17490">
    <property type="entry name" value="SUA5"/>
    <property type="match status" value="1"/>
</dbReference>
<dbReference type="GO" id="GO:0008033">
    <property type="term" value="P:tRNA processing"/>
    <property type="evidence" value="ECO:0007669"/>
    <property type="project" value="UniProtKB-KW"/>
</dbReference>
<dbReference type="EMBL" id="KZ819377">
    <property type="protein sequence ID" value="PWN42658.1"/>
    <property type="molecule type" value="Genomic_DNA"/>
</dbReference>
<name>A0A316W0N3_9BASI</name>
<dbReference type="STRING" id="1522189.A0A316W0N3"/>
<dbReference type="Gene3D" id="3.40.50.11030">
    <property type="entry name" value="Threonylcarbamoyl-AMP synthase, C-terminal domain"/>
    <property type="match status" value="1"/>
</dbReference>
<dbReference type="Pfam" id="PF01300">
    <property type="entry name" value="Sua5_yciO_yrdC"/>
    <property type="match status" value="1"/>
</dbReference>
<evidence type="ECO:0000256" key="1">
    <source>
        <dbReference type="ARBA" id="ARBA00004496"/>
    </source>
</evidence>
<dbReference type="GO" id="GO:0003725">
    <property type="term" value="F:double-stranded RNA binding"/>
    <property type="evidence" value="ECO:0007669"/>
    <property type="project" value="InterPro"/>
</dbReference>